<sequence length="75" mass="8613">MNKVKHFREIVETISCIFMNVSSQGSTFSWESRSVIDIASEDGLKCIRAKAYIDIRQFATMLCKTPVRIVKAERQ</sequence>
<evidence type="ECO:0000313" key="2">
    <source>
        <dbReference type="Proteomes" id="UP000028582"/>
    </source>
</evidence>
<dbReference type="Proteomes" id="UP000028582">
    <property type="component" value="Unassembled WGS sequence"/>
</dbReference>
<dbReference type="EMBL" id="ANJA01003589">
    <property type="protein sequence ID" value="ETO62445.1"/>
    <property type="molecule type" value="Genomic_DNA"/>
</dbReference>
<dbReference type="AlphaFoldDB" id="A0A080Z734"/>
<accession>A0A080Z734</accession>
<proteinExistence type="predicted"/>
<protein>
    <submittedName>
        <fullName evidence="1">Uncharacterized protein</fullName>
    </submittedName>
</protein>
<comment type="caution">
    <text evidence="1">The sequence shown here is derived from an EMBL/GenBank/DDBJ whole genome shotgun (WGS) entry which is preliminary data.</text>
</comment>
<evidence type="ECO:0000313" key="1">
    <source>
        <dbReference type="EMBL" id="ETO62445.1"/>
    </source>
</evidence>
<organism evidence="1 2">
    <name type="scientific">Phytophthora nicotianae P1976</name>
    <dbReference type="NCBI Taxonomy" id="1317066"/>
    <lineage>
        <taxon>Eukaryota</taxon>
        <taxon>Sar</taxon>
        <taxon>Stramenopiles</taxon>
        <taxon>Oomycota</taxon>
        <taxon>Peronosporomycetes</taxon>
        <taxon>Peronosporales</taxon>
        <taxon>Peronosporaceae</taxon>
        <taxon>Phytophthora</taxon>
    </lineage>
</organism>
<name>A0A080Z734_PHYNI</name>
<reference evidence="1 2" key="1">
    <citation type="submission" date="2013-11" db="EMBL/GenBank/DDBJ databases">
        <title>The Genome Sequence of Phytophthora parasitica P1976.</title>
        <authorList>
            <consortium name="The Broad Institute Genomics Platform"/>
            <person name="Russ C."/>
            <person name="Tyler B."/>
            <person name="Panabieres F."/>
            <person name="Shan W."/>
            <person name="Tripathy S."/>
            <person name="Grunwald N."/>
            <person name="Machado M."/>
            <person name="Johnson C.S."/>
            <person name="Walker B."/>
            <person name="Young S."/>
            <person name="Zeng Q."/>
            <person name="Gargeya S."/>
            <person name="Fitzgerald M."/>
            <person name="Haas B."/>
            <person name="Abouelleil A."/>
            <person name="Allen A.W."/>
            <person name="Alvarado L."/>
            <person name="Arachchi H.M."/>
            <person name="Berlin A.M."/>
            <person name="Chapman S.B."/>
            <person name="Gainer-Dewar J."/>
            <person name="Goldberg J."/>
            <person name="Griggs A."/>
            <person name="Gujja S."/>
            <person name="Hansen M."/>
            <person name="Howarth C."/>
            <person name="Imamovic A."/>
            <person name="Ireland A."/>
            <person name="Larimer J."/>
            <person name="McCowan C."/>
            <person name="Murphy C."/>
            <person name="Pearson M."/>
            <person name="Poon T.W."/>
            <person name="Priest M."/>
            <person name="Roberts A."/>
            <person name="Saif S."/>
            <person name="Shea T."/>
            <person name="Sisk P."/>
            <person name="Sykes S."/>
            <person name="Wortman J."/>
            <person name="Nusbaum C."/>
            <person name="Birren B."/>
        </authorList>
    </citation>
    <scope>NUCLEOTIDE SEQUENCE [LARGE SCALE GENOMIC DNA]</scope>
    <source>
        <strain evidence="1 2">P1976</strain>
    </source>
</reference>
<gene>
    <name evidence="1" type="ORF">F444_19656</name>
</gene>